<dbReference type="GO" id="GO:0003677">
    <property type="term" value="F:DNA binding"/>
    <property type="evidence" value="ECO:0007669"/>
    <property type="project" value="InterPro"/>
</dbReference>
<dbReference type="InterPro" id="IPR010982">
    <property type="entry name" value="Lambda_DNA-bd_dom_sf"/>
</dbReference>
<dbReference type="InterPro" id="IPR001387">
    <property type="entry name" value="Cro/C1-type_HTH"/>
</dbReference>
<sequence>MCAKVRQTTFHRYPMNEDFARNLRLLCGYYPSIADVCRRLEINRPQFNRYLSGRFRPGGHTLRRLCEFFGVEAHEILLPSAQFERLVQVRPRRPASEASTTPEAPHLAHLKAIGSAGLDRFLGYYFETYLSMAYPGQVLRTLVAFERHEDRVVYQRTERLAEDPHDKAYHGLYLGLVHLLTDRIFLCDYETLTGLEMTQTILFPSYKNRVTRLTGLRLGVSGSGERMPCCARVVYEYLGRSIDVRQALRLCGLYALDDPGIDAATRRAIANDIAPGEWHLRARFS</sequence>
<dbReference type="Pfam" id="PF13443">
    <property type="entry name" value="HTH_26"/>
    <property type="match status" value="1"/>
</dbReference>
<dbReference type="EMBL" id="AOGK01000010">
    <property type="protein sequence ID" value="MDG5976014.1"/>
    <property type="molecule type" value="Genomic_DNA"/>
</dbReference>
<dbReference type="AlphaFoldDB" id="A0A9X4NTU7"/>
<comment type="caution">
    <text evidence="2">The sequence shown here is derived from an EMBL/GenBank/DDBJ whole genome shotgun (WGS) entry which is preliminary data.</text>
</comment>
<organism evidence="2 3">
    <name type="scientific">Hydrogenophaga taeniospiralis CCUG 15921</name>
    <dbReference type="NCBI Taxonomy" id="1281780"/>
    <lineage>
        <taxon>Bacteria</taxon>
        <taxon>Pseudomonadati</taxon>
        <taxon>Pseudomonadota</taxon>
        <taxon>Betaproteobacteria</taxon>
        <taxon>Burkholderiales</taxon>
        <taxon>Comamonadaceae</taxon>
        <taxon>Hydrogenophaga</taxon>
    </lineage>
</organism>
<evidence type="ECO:0000313" key="2">
    <source>
        <dbReference type="EMBL" id="MDG5976014.1"/>
    </source>
</evidence>
<evidence type="ECO:0000313" key="3">
    <source>
        <dbReference type="Proteomes" id="UP001152876"/>
    </source>
</evidence>
<accession>A0A9X4NTU7</accession>
<proteinExistence type="predicted"/>
<protein>
    <submittedName>
        <fullName evidence="2">Transcriptional regulator</fullName>
    </submittedName>
</protein>
<keyword evidence="3" id="KW-1185">Reference proteome</keyword>
<gene>
    <name evidence="2" type="ORF">H010_12169</name>
</gene>
<evidence type="ECO:0000259" key="1">
    <source>
        <dbReference type="PROSITE" id="PS50943"/>
    </source>
</evidence>
<dbReference type="Proteomes" id="UP001152876">
    <property type="component" value="Unassembled WGS sequence"/>
</dbReference>
<dbReference type="PROSITE" id="PS50943">
    <property type="entry name" value="HTH_CROC1"/>
    <property type="match status" value="1"/>
</dbReference>
<feature type="domain" description="HTH cro/C1-type" evidence="1">
    <location>
        <begin position="32"/>
        <end position="76"/>
    </location>
</feature>
<dbReference type="SUPFAM" id="SSF47413">
    <property type="entry name" value="lambda repressor-like DNA-binding domains"/>
    <property type="match status" value="1"/>
</dbReference>
<dbReference type="SMART" id="SM00530">
    <property type="entry name" value="HTH_XRE"/>
    <property type="match status" value="1"/>
</dbReference>
<reference evidence="2" key="1">
    <citation type="submission" date="2013-01" db="EMBL/GenBank/DDBJ databases">
        <title>Genome draft of Hydrogenophaga taeniospiralis 2K1.</title>
        <authorList>
            <person name="Gomila M."/>
            <person name="Lalucat J."/>
        </authorList>
    </citation>
    <scope>NUCLEOTIDE SEQUENCE</scope>
    <source>
        <strain evidence="2">CCUG 15921</strain>
    </source>
</reference>
<dbReference type="CDD" id="cd00093">
    <property type="entry name" value="HTH_XRE"/>
    <property type="match status" value="1"/>
</dbReference>
<name>A0A9X4NTU7_9BURK</name>